<protein>
    <recommendedName>
        <fullName evidence="3">Transposase</fullName>
    </recommendedName>
</protein>
<reference evidence="1 2" key="1">
    <citation type="journal article" date="2007" name="J. Bacteriol.">
        <title>Genome sequence of Avery's virulent serotype 2 strain D39 of Streptococcus pneumoniae and comparison with that of unencapsulated laboratory strain R6.</title>
        <authorList>
            <person name="Lanie J.A."/>
            <person name="Ng W.L."/>
            <person name="Kazmierczak K.M."/>
            <person name="Andrzejewski T.M."/>
            <person name="Davidsen T.M."/>
            <person name="Wayne K.J."/>
            <person name="Tettelin H."/>
            <person name="Glass J.I."/>
            <person name="Winkler M.E."/>
        </authorList>
    </citation>
    <scope>NUCLEOTIDE SEQUENCE [LARGE SCALE GENOMIC DNA]</scope>
    <source>
        <strain evidence="2">D39 / NCTC 7466</strain>
    </source>
</reference>
<accession>A0A0H2ZPU9</accession>
<dbReference type="KEGG" id="spd:SPD_1271"/>
<dbReference type="AlphaFoldDB" id="A0A0H2ZPU9"/>
<dbReference type="eggNOG" id="ENOG5032F2J">
    <property type="taxonomic scope" value="Bacteria"/>
</dbReference>
<keyword evidence="2" id="KW-1185">Reference proteome</keyword>
<dbReference type="HOGENOM" id="CLU_187590_0_0_9"/>
<dbReference type="BioCyc" id="SPNE373153:G1G6V-1374-MONOMER"/>
<evidence type="ECO:0008006" key="3">
    <source>
        <dbReference type="Google" id="ProtNLM"/>
    </source>
</evidence>
<dbReference type="RefSeq" id="WP_000691850.1">
    <property type="nucleotide sequence ID" value="NC_008533.2"/>
</dbReference>
<dbReference type="EMBL" id="CP000410">
    <property type="protein sequence ID" value="ABJ55227.1"/>
    <property type="molecule type" value="Genomic_DNA"/>
</dbReference>
<organism evidence="1 2">
    <name type="scientific">Streptococcus pneumoniae serotype 2 (strain D39 / NCTC 7466)</name>
    <dbReference type="NCBI Taxonomy" id="373153"/>
    <lineage>
        <taxon>Bacteria</taxon>
        <taxon>Bacillati</taxon>
        <taxon>Bacillota</taxon>
        <taxon>Bacilli</taxon>
        <taxon>Lactobacillales</taxon>
        <taxon>Streptococcaceae</taxon>
        <taxon>Streptococcus</taxon>
    </lineage>
</organism>
<evidence type="ECO:0000313" key="1">
    <source>
        <dbReference type="EMBL" id="ABJ55227.1"/>
    </source>
</evidence>
<name>A0A0H2ZPU9_STRP2</name>
<proteinExistence type="predicted"/>
<evidence type="ECO:0000313" key="2">
    <source>
        <dbReference type="Proteomes" id="UP000001452"/>
    </source>
</evidence>
<sequence>MKIIQQQSAIIDSLTNELSLLCEQVAYLTQKLSGKSSEKSVCPFGQLNLFEEESPSEKDGDVPS</sequence>
<gene>
    <name evidence="1" type="ordered locus">SPD_1271</name>
</gene>
<dbReference type="Proteomes" id="UP000001452">
    <property type="component" value="Chromosome"/>
</dbReference>
<dbReference type="PaxDb" id="373153-SPD_1271"/>